<comment type="caution">
    <text evidence="2">The sequence shown here is derived from an EMBL/GenBank/DDBJ whole genome shotgun (WGS) entry which is preliminary data.</text>
</comment>
<evidence type="ECO:0000313" key="3">
    <source>
        <dbReference type="Proteomes" id="UP001597024"/>
    </source>
</evidence>
<feature type="transmembrane region" description="Helical" evidence="1">
    <location>
        <begin position="39"/>
        <end position="59"/>
    </location>
</feature>
<protein>
    <submittedName>
        <fullName evidence="2">Uncharacterized protein</fullName>
    </submittedName>
</protein>
<name>A0ABW3DJS9_9ACTN</name>
<keyword evidence="1" id="KW-1133">Transmembrane helix</keyword>
<keyword evidence="3" id="KW-1185">Reference proteome</keyword>
<reference evidence="3" key="1">
    <citation type="journal article" date="2019" name="Int. J. Syst. Evol. Microbiol.">
        <title>The Global Catalogue of Microorganisms (GCM) 10K type strain sequencing project: providing services to taxonomists for standard genome sequencing and annotation.</title>
        <authorList>
            <consortium name="The Broad Institute Genomics Platform"/>
            <consortium name="The Broad Institute Genome Sequencing Center for Infectious Disease"/>
            <person name="Wu L."/>
            <person name="Ma J."/>
        </authorList>
    </citation>
    <scope>NUCLEOTIDE SEQUENCE [LARGE SCALE GENOMIC DNA]</scope>
    <source>
        <strain evidence="3">CCUG 62974</strain>
    </source>
</reference>
<proteinExistence type="predicted"/>
<evidence type="ECO:0000313" key="2">
    <source>
        <dbReference type="EMBL" id="MFD0883070.1"/>
    </source>
</evidence>
<organism evidence="2 3">
    <name type="scientific">Streptosporangium algeriense</name>
    <dbReference type="NCBI Taxonomy" id="1682748"/>
    <lineage>
        <taxon>Bacteria</taxon>
        <taxon>Bacillati</taxon>
        <taxon>Actinomycetota</taxon>
        <taxon>Actinomycetes</taxon>
        <taxon>Streptosporangiales</taxon>
        <taxon>Streptosporangiaceae</taxon>
        <taxon>Streptosporangium</taxon>
    </lineage>
</organism>
<evidence type="ECO:0000256" key="1">
    <source>
        <dbReference type="SAM" id="Phobius"/>
    </source>
</evidence>
<gene>
    <name evidence="2" type="ORF">ACFQ08_00610</name>
</gene>
<keyword evidence="1" id="KW-0812">Transmembrane</keyword>
<keyword evidence="1" id="KW-0472">Membrane</keyword>
<accession>A0ABW3DJS9</accession>
<sequence>MDTRHLFDTLARQEQPPLSIDVNQAVAAGRAIRRRRRMAAGAVSALSVLAVTTTTWLVLPQTGQRDGIIVSTPTIATPTATTPTAAPAQPSGARFKRMKKKYPPIEDITFVPEASVWMWLSWGPDPGGKRPILCGTFGGPDGVSCAGFPPLSGKEFARTQVAAAGPLSAKQVRALNPDATTAQLRELIQEQKRTNTLGKAFFGVARNEVHRLTAVAPDGNRVSGAVVRNAGAGLGVWAVKYPPGFTTATLTFTDANGKTLQRLPGD</sequence>
<dbReference type="EMBL" id="JBHTHX010000005">
    <property type="protein sequence ID" value="MFD0883070.1"/>
    <property type="molecule type" value="Genomic_DNA"/>
</dbReference>
<dbReference type="Proteomes" id="UP001597024">
    <property type="component" value="Unassembled WGS sequence"/>
</dbReference>